<dbReference type="Proteomes" id="UP001595973">
    <property type="component" value="Unassembled WGS sequence"/>
</dbReference>
<dbReference type="InterPro" id="IPR036890">
    <property type="entry name" value="HATPase_C_sf"/>
</dbReference>
<dbReference type="PROSITE" id="PS50109">
    <property type="entry name" value="HIS_KIN"/>
    <property type="match status" value="1"/>
</dbReference>
<dbReference type="SUPFAM" id="SSF55785">
    <property type="entry name" value="PYP-like sensor domain (PAS domain)"/>
    <property type="match status" value="1"/>
</dbReference>
<dbReference type="CDD" id="cd00130">
    <property type="entry name" value="PAS"/>
    <property type="match status" value="1"/>
</dbReference>
<organism evidence="6 7">
    <name type="scientific">Seohaeicola nanhaiensis</name>
    <dbReference type="NCBI Taxonomy" id="1387282"/>
    <lineage>
        <taxon>Bacteria</taxon>
        <taxon>Pseudomonadati</taxon>
        <taxon>Pseudomonadota</taxon>
        <taxon>Alphaproteobacteria</taxon>
        <taxon>Rhodobacterales</taxon>
        <taxon>Roseobacteraceae</taxon>
        <taxon>Seohaeicola</taxon>
    </lineage>
</organism>
<dbReference type="SMART" id="SM00086">
    <property type="entry name" value="PAC"/>
    <property type="match status" value="1"/>
</dbReference>
<dbReference type="EMBL" id="JBHSGI010000002">
    <property type="protein sequence ID" value="MFC4667426.1"/>
    <property type="molecule type" value="Genomic_DNA"/>
</dbReference>
<evidence type="ECO:0000256" key="3">
    <source>
        <dbReference type="ARBA" id="ARBA00022991"/>
    </source>
</evidence>
<name>A0ABV9KCT1_9RHOB</name>
<dbReference type="InterPro" id="IPR003594">
    <property type="entry name" value="HATPase_dom"/>
</dbReference>
<evidence type="ECO:0000313" key="6">
    <source>
        <dbReference type="EMBL" id="MFC4667426.1"/>
    </source>
</evidence>
<dbReference type="SUPFAM" id="SSF55874">
    <property type="entry name" value="ATPase domain of HSP90 chaperone/DNA topoisomerase II/histidine kinase"/>
    <property type="match status" value="1"/>
</dbReference>
<dbReference type="Pfam" id="PF07568">
    <property type="entry name" value="HisKA_2"/>
    <property type="match status" value="1"/>
</dbReference>
<keyword evidence="7" id="KW-1185">Reference proteome</keyword>
<dbReference type="InterPro" id="IPR011495">
    <property type="entry name" value="Sig_transdc_His_kin_sub2_dim/P"/>
</dbReference>
<dbReference type="InterPro" id="IPR000700">
    <property type="entry name" value="PAS-assoc_C"/>
</dbReference>
<dbReference type="PANTHER" id="PTHR47429">
    <property type="entry name" value="PROTEIN TWIN LOV 1"/>
    <property type="match status" value="1"/>
</dbReference>
<dbReference type="InterPro" id="IPR000014">
    <property type="entry name" value="PAS"/>
</dbReference>
<proteinExistence type="predicted"/>
<evidence type="ECO:0000256" key="1">
    <source>
        <dbReference type="ARBA" id="ARBA00022630"/>
    </source>
</evidence>
<feature type="domain" description="PAC" evidence="5">
    <location>
        <begin position="86"/>
        <end position="140"/>
    </location>
</feature>
<dbReference type="PROSITE" id="PS50113">
    <property type="entry name" value="PAC"/>
    <property type="match status" value="1"/>
</dbReference>
<dbReference type="InterPro" id="IPR035965">
    <property type="entry name" value="PAS-like_dom_sf"/>
</dbReference>
<reference evidence="7" key="1">
    <citation type="journal article" date="2019" name="Int. J. Syst. Evol. Microbiol.">
        <title>The Global Catalogue of Microorganisms (GCM) 10K type strain sequencing project: providing services to taxonomists for standard genome sequencing and annotation.</title>
        <authorList>
            <consortium name="The Broad Institute Genomics Platform"/>
            <consortium name="The Broad Institute Genome Sequencing Center for Infectious Disease"/>
            <person name="Wu L."/>
            <person name="Ma J."/>
        </authorList>
    </citation>
    <scope>NUCLEOTIDE SEQUENCE [LARGE SCALE GENOMIC DNA]</scope>
    <source>
        <strain evidence="7">CGMCC 4.7283</strain>
    </source>
</reference>
<keyword evidence="3" id="KW-0157">Chromophore</keyword>
<dbReference type="Gene3D" id="3.30.450.20">
    <property type="entry name" value="PAS domain"/>
    <property type="match status" value="1"/>
</dbReference>
<dbReference type="NCBIfam" id="TIGR00229">
    <property type="entry name" value="sensory_box"/>
    <property type="match status" value="1"/>
</dbReference>
<dbReference type="PANTHER" id="PTHR47429:SF2">
    <property type="entry name" value="PROTEIN TWIN LOV 1"/>
    <property type="match status" value="1"/>
</dbReference>
<dbReference type="RefSeq" id="WP_380715584.1">
    <property type="nucleotide sequence ID" value="NZ_JBHSGI010000002.1"/>
</dbReference>
<dbReference type="SMART" id="SM00387">
    <property type="entry name" value="HATPase_c"/>
    <property type="match status" value="1"/>
</dbReference>
<evidence type="ECO:0000259" key="4">
    <source>
        <dbReference type="PROSITE" id="PS50109"/>
    </source>
</evidence>
<evidence type="ECO:0000259" key="5">
    <source>
        <dbReference type="PROSITE" id="PS50113"/>
    </source>
</evidence>
<feature type="domain" description="Histidine kinase" evidence="4">
    <location>
        <begin position="146"/>
        <end position="338"/>
    </location>
</feature>
<keyword evidence="1" id="KW-0285">Flavoprotein</keyword>
<gene>
    <name evidence="6" type="ORF">ACFO5X_02565</name>
</gene>
<evidence type="ECO:0000256" key="2">
    <source>
        <dbReference type="ARBA" id="ARBA00022643"/>
    </source>
</evidence>
<evidence type="ECO:0000313" key="7">
    <source>
        <dbReference type="Proteomes" id="UP001595973"/>
    </source>
</evidence>
<sequence>MEDIAGPPTENGASIAVQIVLSAPFPMVLTDPRLEDNPIVFVNRAFEKATGYSAAQAIGRNCRFLQSAKTDPKTVQRIRDGIAKGEEVSADILNCREDGSPFWNRLLIAPLRNEQGEVQYFFGVQKVLGEPPEAEADEKLNFMLREIQHRVKNHLMMVVGLIRLHSREDVPAEAFEKLARRVETLQLLYEELNASGGENRDAVALGGYLSRIVNSLSELGGGGSLLVDLDIDSFTVPLEVAVNCGLIISEATTNAMQHAFVGREAGHIRLSVHENNAGDMRVELADDGVGMPKDAEWPNNSSLGGRIIQQLAKSMDGTLRMASGPRGSVVTLRIPRIKRD</sequence>
<dbReference type="Pfam" id="PF13426">
    <property type="entry name" value="PAS_9"/>
    <property type="match status" value="1"/>
</dbReference>
<protein>
    <submittedName>
        <fullName evidence="6">PAS domain-containing protein</fullName>
    </submittedName>
</protein>
<comment type="caution">
    <text evidence="6">The sequence shown here is derived from an EMBL/GenBank/DDBJ whole genome shotgun (WGS) entry which is preliminary data.</text>
</comment>
<keyword evidence="2" id="KW-0288">FMN</keyword>
<dbReference type="InterPro" id="IPR005467">
    <property type="entry name" value="His_kinase_dom"/>
</dbReference>
<dbReference type="InterPro" id="IPR001610">
    <property type="entry name" value="PAC"/>
</dbReference>
<dbReference type="Pfam" id="PF02518">
    <property type="entry name" value="HATPase_c"/>
    <property type="match status" value="1"/>
</dbReference>
<dbReference type="Gene3D" id="3.30.565.10">
    <property type="entry name" value="Histidine kinase-like ATPase, C-terminal domain"/>
    <property type="match status" value="1"/>
</dbReference>
<accession>A0ABV9KCT1</accession>